<evidence type="ECO:0000256" key="3">
    <source>
        <dbReference type="ARBA" id="ARBA00022448"/>
    </source>
</evidence>
<evidence type="ECO:0000313" key="12">
    <source>
        <dbReference type="Proteomes" id="UP000077202"/>
    </source>
</evidence>
<feature type="region of interest" description="Disordered" evidence="9">
    <location>
        <begin position="892"/>
        <end position="911"/>
    </location>
</feature>
<organism evidence="11 12">
    <name type="scientific">Marchantia polymorpha subsp. ruderalis</name>
    <dbReference type="NCBI Taxonomy" id="1480154"/>
    <lineage>
        <taxon>Eukaryota</taxon>
        <taxon>Viridiplantae</taxon>
        <taxon>Streptophyta</taxon>
        <taxon>Embryophyta</taxon>
        <taxon>Marchantiophyta</taxon>
        <taxon>Marchantiopsida</taxon>
        <taxon>Marchantiidae</taxon>
        <taxon>Marchantiales</taxon>
        <taxon>Marchantiaceae</taxon>
        <taxon>Marchantia</taxon>
    </lineage>
</organism>
<feature type="compositionally biased region" description="Basic and acidic residues" evidence="9">
    <location>
        <begin position="840"/>
        <end position="865"/>
    </location>
</feature>
<comment type="subcellular location">
    <subcellularLocation>
        <location evidence="1">Membrane</location>
        <topology evidence="1">Multi-pass membrane protein</topology>
    </subcellularLocation>
</comment>
<dbReference type="NCBIfam" id="TIGR00728">
    <property type="entry name" value="OPT_sfam"/>
    <property type="match status" value="2"/>
</dbReference>
<name>A0A176WE79_MARPO</name>
<feature type="transmembrane region" description="Helical" evidence="10">
    <location>
        <begin position="299"/>
        <end position="321"/>
    </location>
</feature>
<dbReference type="PANTHER" id="PTHR22601">
    <property type="entry name" value="ISP4 LIKE PROTEIN"/>
    <property type="match status" value="1"/>
</dbReference>
<dbReference type="InterPro" id="IPR004813">
    <property type="entry name" value="OPT"/>
</dbReference>
<keyword evidence="3" id="KW-0813">Transport</keyword>
<keyword evidence="8 10" id="KW-0472">Membrane</keyword>
<dbReference type="AlphaFoldDB" id="A0A176WE79"/>
<feature type="transmembrane region" description="Helical" evidence="10">
    <location>
        <begin position="54"/>
        <end position="74"/>
    </location>
</feature>
<keyword evidence="5" id="KW-0571">Peptide transport</keyword>
<comment type="caution">
    <text evidence="11">The sequence shown here is derived from an EMBL/GenBank/DDBJ whole genome shotgun (WGS) entry which is preliminary data.</text>
</comment>
<feature type="region of interest" description="Disordered" evidence="9">
    <location>
        <begin position="828"/>
        <end position="865"/>
    </location>
</feature>
<dbReference type="GO" id="GO:0016020">
    <property type="term" value="C:membrane"/>
    <property type="evidence" value="ECO:0007669"/>
    <property type="project" value="UniProtKB-SubCell"/>
</dbReference>
<dbReference type="GO" id="GO:0035673">
    <property type="term" value="F:oligopeptide transmembrane transporter activity"/>
    <property type="evidence" value="ECO:0007669"/>
    <property type="project" value="InterPro"/>
</dbReference>
<evidence type="ECO:0000256" key="4">
    <source>
        <dbReference type="ARBA" id="ARBA00022692"/>
    </source>
</evidence>
<evidence type="ECO:0000256" key="7">
    <source>
        <dbReference type="ARBA" id="ARBA00022989"/>
    </source>
</evidence>
<sequence>MSLRTTQTPMIETGNPKSEDIKLTEEELDDQSPVEEVALTVATTDDPTLPVWTFRMWFLGLLSCVVLAFLNQFFSYRIEPLTISSVSAQIACLPLGQLMAATLPTRKWFQGTPFEFSLNRGPFNMKEHVLITIFANAGAGGAYAISIVTIVKAFYRRPLSFFASLAITVTTQPNIAHLQNGSDAPTNRHRTIISSAELKSSDWLLSNKVFLRKPLALVIPVPTGKILLLYMIGFGWAGLFRNVLVKPAHMWWPSNLVQVSLFSFCWYVLPGYLFPMLSSLSWVCWAWPTTVQAHQLGSGLHGLGLGAIALDWSTIGSFLGSPLATPFFAIANIFAGFCVITYIITPICYYLDVYNAKTFPIFSSRLFDASGQLYDINRVISNKFSLDVEAYNNYSKLHISVFFVMTYGVGFAALTATISHVILFHGKDIWYQMRAALRLKQEDVHTRLMRAYPEVPGWWFHGLLLLFIILSIAACEVFNDQLQLPWWGVLFACALAIAFTLPIGVIAATTNQVPGLNIITEYLIGYAYPGRPVANVCFKTYGYISMTQAITFLSDFKLGHYMKIPPRSMFVVQVVGTMLAAFINLGTAWWLLTSVENICHPELLPVNSPWTCPGDRVFFDASVIWGLIGPQRQFGNLGLYDKVNWFFLFGALAPVPFWLASRRWPEKKWILYFNMPIFIAATGIMPPATPVNFTSCKKGYEKGLKNASDLSSLLYGYVNITLVLLDLPCTHRDRTSAFCLQFVATDGNSSRGIKVGLASGPSIGVIKISLFVFSLSPISGQIWRTVYRECSVLGWPKDHHRYLLLPSRLKKNVESYIEAKTAGSHCLKAGQTPPSLMSAKVKDSEQSPQHTERNEKRVVPKREAWTHGQITVEAGDAVEEYGQAARESFPGAKSLNIPLIHDGGPSSKLPF</sequence>
<reference evidence="11" key="1">
    <citation type="submission" date="2016-03" db="EMBL/GenBank/DDBJ databases">
        <title>Mechanisms controlling the formation of the plant cell surface in tip-growing cells are functionally conserved among land plants.</title>
        <authorList>
            <person name="Honkanen S."/>
            <person name="Jones V.A."/>
            <person name="Morieri G."/>
            <person name="Champion C."/>
            <person name="Hetherington A.J."/>
            <person name="Kelly S."/>
            <person name="Saint-Marcoux D."/>
            <person name="Proust H."/>
            <person name="Prescott H."/>
            <person name="Dolan L."/>
        </authorList>
    </citation>
    <scope>NUCLEOTIDE SEQUENCE [LARGE SCALE GENOMIC DNA]</scope>
    <source>
        <tissue evidence="11">Whole gametophyte</tissue>
    </source>
</reference>
<comment type="similarity">
    <text evidence="2">Belongs to the oligopeptide OPT transporter (TC 2.A.67.1) family.</text>
</comment>
<evidence type="ECO:0000256" key="9">
    <source>
        <dbReference type="SAM" id="MobiDB-lite"/>
    </source>
</evidence>
<feature type="transmembrane region" description="Helical" evidence="10">
    <location>
        <begin position="669"/>
        <end position="688"/>
    </location>
</feature>
<dbReference type="GO" id="GO:0015031">
    <property type="term" value="P:protein transport"/>
    <property type="evidence" value="ECO:0007669"/>
    <property type="project" value="UniProtKB-KW"/>
</dbReference>
<evidence type="ECO:0000256" key="6">
    <source>
        <dbReference type="ARBA" id="ARBA00022927"/>
    </source>
</evidence>
<keyword evidence="4 10" id="KW-0812">Transmembrane</keyword>
<feature type="transmembrane region" description="Helical" evidence="10">
    <location>
        <begin position="486"/>
        <end position="508"/>
    </location>
</feature>
<feature type="transmembrane region" description="Helical" evidence="10">
    <location>
        <begin position="259"/>
        <end position="287"/>
    </location>
</feature>
<keyword evidence="12" id="KW-1185">Reference proteome</keyword>
<keyword evidence="7 10" id="KW-1133">Transmembrane helix</keyword>
<evidence type="ECO:0008006" key="13">
    <source>
        <dbReference type="Google" id="ProtNLM"/>
    </source>
</evidence>
<feature type="transmembrane region" description="Helical" evidence="10">
    <location>
        <begin position="570"/>
        <end position="592"/>
    </location>
</feature>
<feature type="transmembrane region" description="Helical" evidence="10">
    <location>
        <begin position="327"/>
        <end position="351"/>
    </location>
</feature>
<feature type="transmembrane region" description="Helical" evidence="10">
    <location>
        <begin position="129"/>
        <end position="155"/>
    </location>
</feature>
<feature type="compositionally biased region" description="Polar residues" evidence="9">
    <location>
        <begin position="1"/>
        <end position="10"/>
    </location>
</feature>
<keyword evidence="6" id="KW-0653">Protein transport</keyword>
<evidence type="ECO:0000313" key="11">
    <source>
        <dbReference type="EMBL" id="OAE31548.1"/>
    </source>
</evidence>
<accession>A0A176WE79</accession>
<dbReference type="Proteomes" id="UP000077202">
    <property type="component" value="Unassembled WGS sequence"/>
</dbReference>
<dbReference type="Pfam" id="PF03169">
    <property type="entry name" value="OPT"/>
    <property type="match status" value="2"/>
</dbReference>
<feature type="transmembrane region" description="Helical" evidence="10">
    <location>
        <begin position="643"/>
        <end position="660"/>
    </location>
</feature>
<evidence type="ECO:0000256" key="8">
    <source>
        <dbReference type="ARBA" id="ARBA00023136"/>
    </source>
</evidence>
<evidence type="ECO:0000256" key="10">
    <source>
        <dbReference type="SAM" id="Phobius"/>
    </source>
</evidence>
<feature type="region of interest" description="Disordered" evidence="9">
    <location>
        <begin position="1"/>
        <end position="20"/>
    </location>
</feature>
<protein>
    <recommendedName>
        <fullName evidence="13">Oligopeptide transporter</fullName>
    </recommendedName>
</protein>
<evidence type="ECO:0000256" key="2">
    <source>
        <dbReference type="ARBA" id="ARBA00005484"/>
    </source>
</evidence>
<feature type="transmembrane region" description="Helical" evidence="10">
    <location>
        <begin position="458"/>
        <end position="479"/>
    </location>
</feature>
<evidence type="ECO:0000256" key="1">
    <source>
        <dbReference type="ARBA" id="ARBA00004141"/>
    </source>
</evidence>
<feature type="transmembrane region" description="Helical" evidence="10">
    <location>
        <begin position="401"/>
        <end position="424"/>
    </location>
</feature>
<feature type="transmembrane region" description="Helical" evidence="10">
    <location>
        <begin position="215"/>
        <end position="239"/>
    </location>
</feature>
<evidence type="ECO:0000256" key="5">
    <source>
        <dbReference type="ARBA" id="ARBA00022856"/>
    </source>
</evidence>
<dbReference type="EMBL" id="LVLJ01001012">
    <property type="protein sequence ID" value="OAE31548.1"/>
    <property type="molecule type" value="Genomic_DNA"/>
</dbReference>
<dbReference type="InterPro" id="IPR004648">
    <property type="entry name" value="Oligpept_transpt"/>
</dbReference>
<gene>
    <name evidence="11" type="ORF">AXG93_3415s1080</name>
</gene>
<proteinExistence type="inferred from homology"/>